<keyword evidence="2" id="KW-1185">Reference proteome</keyword>
<sequence>MPERPRRRGAMLGAIAALLLVGVGVLAGVQLSSAAAPAVAAAPVTPVPVAAASTAVADQQVCVDLDARGGSLYSVFVLPMTAGESGRKSIDVDMQQMSRATAAVARLDPVAIAGARPEIADEARRVVAAAESFELYSHVDGTALLTSFVGLSVQCQVVGHQPSWFDAQELLDN</sequence>
<dbReference type="EMBL" id="JBBJUP010000002">
    <property type="protein sequence ID" value="MEJ8277908.1"/>
    <property type="molecule type" value="Genomic_DNA"/>
</dbReference>
<protein>
    <submittedName>
        <fullName evidence="1">Uncharacterized protein</fullName>
    </submittedName>
</protein>
<gene>
    <name evidence="1" type="ORF">WJX68_03100</name>
</gene>
<reference evidence="1 2" key="1">
    <citation type="submission" date="2024-03" db="EMBL/GenBank/DDBJ databases">
        <title>Draft genome sequence of Pseudonocardia sp. DW16-2.</title>
        <authorList>
            <person name="Duangmal K."/>
        </authorList>
    </citation>
    <scope>NUCLEOTIDE SEQUENCE [LARGE SCALE GENOMIC DNA]</scope>
    <source>
        <strain evidence="1 2">DW16-2</strain>
    </source>
</reference>
<accession>A0ABU8T2S3</accession>
<name>A0ABU8T2S3_9PSEU</name>
<evidence type="ECO:0000313" key="2">
    <source>
        <dbReference type="Proteomes" id="UP001364211"/>
    </source>
</evidence>
<dbReference type="Proteomes" id="UP001364211">
    <property type="component" value="Unassembled WGS sequence"/>
</dbReference>
<organism evidence="1 2">
    <name type="scientific">Pseudonocardia spirodelae</name>
    <dbReference type="NCBI Taxonomy" id="3133431"/>
    <lineage>
        <taxon>Bacteria</taxon>
        <taxon>Bacillati</taxon>
        <taxon>Actinomycetota</taxon>
        <taxon>Actinomycetes</taxon>
        <taxon>Pseudonocardiales</taxon>
        <taxon>Pseudonocardiaceae</taxon>
        <taxon>Pseudonocardia</taxon>
    </lineage>
</organism>
<proteinExistence type="predicted"/>
<evidence type="ECO:0000313" key="1">
    <source>
        <dbReference type="EMBL" id="MEJ8277908.1"/>
    </source>
</evidence>
<comment type="caution">
    <text evidence="1">The sequence shown here is derived from an EMBL/GenBank/DDBJ whole genome shotgun (WGS) entry which is preliminary data.</text>
</comment>
<dbReference type="RefSeq" id="WP_340286025.1">
    <property type="nucleotide sequence ID" value="NZ_JBBJUP010000002.1"/>
</dbReference>